<proteinExistence type="predicted"/>
<keyword evidence="2" id="KW-1185">Reference proteome</keyword>
<sequence length="181" mass="21185">MSKIRKNNYITLLILALIFIFPGAAAYLFYTHPQWLQGQPINKGELLNPPELLENIHEQPKWRLVLWVPHDCKKKCLTQIDKLARVRLALGRRLLNVDELIIMNNQNQLPSSLNDRLHEQDIHLLLISQTQQDRQKELNKNMRIFIANPNNYLVLAYKPTTSPEDIFHDLQKLLHANEKGN</sequence>
<name>A0A378JR53_9GAMM</name>
<dbReference type="OrthoDB" id="9785445at2"/>
<gene>
    <name evidence="1" type="ORF">NCTC13316_00685</name>
</gene>
<evidence type="ECO:0000313" key="1">
    <source>
        <dbReference type="EMBL" id="STX50602.1"/>
    </source>
</evidence>
<dbReference type="RefSeq" id="WP_115330309.1">
    <property type="nucleotide sequence ID" value="NZ_CAAAHP010000004.1"/>
</dbReference>
<accession>A0A378JR53</accession>
<dbReference type="InterPro" id="IPR036249">
    <property type="entry name" value="Thioredoxin-like_sf"/>
</dbReference>
<dbReference type="Proteomes" id="UP000254794">
    <property type="component" value="Unassembled WGS sequence"/>
</dbReference>
<evidence type="ECO:0000313" key="2">
    <source>
        <dbReference type="Proteomes" id="UP000254794"/>
    </source>
</evidence>
<protein>
    <submittedName>
        <fullName evidence="1">Uncharacterized protein</fullName>
    </submittedName>
</protein>
<dbReference type="EMBL" id="UGOD01000001">
    <property type="protein sequence ID" value="STX50602.1"/>
    <property type="molecule type" value="Genomic_DNA"/>
</dbReference>
<dbReference type="AlphaFoldDB" id="A0A378JR53"/>
<dbReference type="SUPFAM" id="SSF52833">
    <property type="entry name" value="Thioredoxin-like"/>
    <property type="match status" value="1"/>
</dbReference>
<reference evidence="1 2" key="1">
    <citation type="submission" date="2018-06" db="EMBL/GenBank/DDBJ databases">
        <authorList>
            <consortium name="Pathogen Informatics"/>
            <person name="Doyle S."/>
        </authorList>
    </citation>
    <scope>NUCLEOTIDE SEQUENCE [LARGE SCALE GENOMIC DNA]</scope>
    <source>
        <strain evidence="1 2">NCTC13316</strain>
    </source>
</reference>
<organism evidence="1 2">
    <name type="scientific">Legionella busanensis</name>
    <dbReference type="NCBI Taxonomy" id="190655"/>
    <lineage>
        <taxon>Bacteria</taxon>
        <taxon>Pseudomonadati</taxon>
        <taxon>Pseudomonadota</taxon>
        <taxon>Gammaproteobacteria</taxon>
        <taxon>Legionellales</taxon>
        <taxon>Legionellaceae</taxon>
        <taxon>Legionella</taxon>
    </lineage>
</organism>